<dbReference type="EMBL" id="MHWA01000017">
    <property type="protein sequence ID" value="OHB01281.1"/>
    <property type="molecule type" value="Genomic_DNA"/>
</dbReference>
<organism evidence="1 2">
    <name type="scientific">Candidatus Zambryskibacteria bacterium RIFCSPLOWO2_01_FULL_35_19</name>
    <dbReference type="NCBI Taxonomy" id="1802757"/>
    <lineage>
        <taxon>Bacteria</taxon>
        <taxon>Candidatus Zambryskiibacteriota</taxon>
    </lineage>
</organism>
<accession>A0A1G2TVH0</accession>
<dbReference type="Proteomes" id="UP000178404">
    <property type="component" value="Unassembled WGS sequence"/>
</dbReference>
<dbReference type="AlphaFoldDB" id="A0A1G2TVH0"/>
<reference evidence="1 2" key="1">
    <citation type="journal article" date="2016" name="Nat. Commun.">
        <title>Thousands of microbial genomes shed light on interconnected biogeochemical processes in an aquifer system.</title>
        <authorList>
            <person name="Anantharaman K."/>
            <person name="Brown C.T."/>
            <person name="Hug L.A."/>
            <person name="Sharon I."/>
            <person name="Castelle C.J."/>
            <person name="Probst A.J."/>
            <person name="Thomas B.C."/>
            <person name="Singh A."/>
            <person name="Wilkins M.J."/>
            <person name="Karaoz U."/>
            <person name="Brodie E.L."/>
            <person name="Williams K.H."/>
            <person name="Hubbard S.S."/>
            <person name="Banfield J.F."/>
        </authorList>
    </citation>
    <scope>NUCLEOTIDE SEQUENCE [LARGE SCALE GENOMIC DNA]</scope>
</reference>
<protein>
    <submittedName>
        <fullName evidence="1">Uncharacterized protein</fullName>
    </submittedName>
</protein>
<name>A0A1G2TVH0_9BACT</name>
<evidence type="ECO:0000313" key="1">
    <source>
        <dbReference type="EMBL" id="OHB01281.1"/>
    </source>
</evidence>
<evidence type="ECO:0000313" key="2">
    <source>
        <dbReference type="Proteomes" id="UP000178404"/>
    </source>
</evidence>
<sequence length="210" mass="24871">MFFKNGDSFEALVFGRYFVGDRDYVKYQSFSQSMRDQIEQEDDSPYPGTRLGALLYFGVYEELKRRGVNPDGLRLKSSRGSELDIHHFADGYYRLFDDLVTVDLFNLDSEICKILRDRWEVYGDESDFQTKLFQYKKGMVDFWERGGSKIEHWEHVFCPPEFASSKLRPENHFVLTPYHTESRQRRKGFARMVARYFLKASSQNMAEQSH</sequence>
<proteinExistence type="predicted"/>
<comment type="caution">
    <text evidence="1">The sequence shown here is derived from an EMBL/GenBank/DDBJ whole genome shotgun (WGS) entry which is preliminary data.</text>
</comment>
<gene>
    <name evidence="1" type="ORF">A3A90_02335</name>
</gene>